<dbReference type="Proteomes" id="UP000321805">
    <property type="component" value="Chromosome"/>
</dbReference>
<evidence type="ECO:0000313" key="2">
    <source>
        <dbReference type="Proteomes" id="UP000321805"/>
    </source>
</evidence>
<dbReference type="EMBL" id="CP042430">
    <property type="protein sequence ID" value="QEC50225.1"/>
    <property type="molecule type" value="Genomic_DNA"/>
</dbReference>
<keyword evidence="2" id="KW-1185">Reference proteome</keyword>
<protein>
    <submittedName>
        <fullName evidence="1">Uncharacterized protein</fullName>
    </submittedName>
</protein>
<dbReference type="AlphaFoldDB" id="A0A5B8UB03"/>
<organism evidence="1 2">
    <name type="scientific">Baekduia soli</name>
    <dbReference type="NCBI Taxonomy" id="496014"/>
    <lineage>
        <taxon>Bacteria</taxon>
        <taxon>Bacillati</taxon>
        <taxon>Actinomycetota</taxon>
        <taxon>Thermoleophilia</taxon>
        <taxon>Solirubrobacterales</taxon>
        <taxon>Baekduiaceae</taxon>
        <taxon>Baekduia</taxon>
    </lineage>
</organism>
<gene>
    <name evidence="1" type="ORF">FSW04_23330</name>
</gene>
<accession>A0A5B8UB03</accession>
<evidence type="ECO:0000313" key="1">
    <source>
        <dbReference type="EMBL" id="QEC50225.1"/>
    </source>
</evidence>
<proteinExistence type="predicted"/>
<dbReference type="KEGG" id="bsol:FSW04_23330"/>
<sequence>MSAGAPGVAVCGLRKTFIILYLTRGLGLTTSTAGLAVAGTAVSIAVASPAAVSPLLAGPCGWSARRRSWPVCRSCGACATRRAGARGA</sequence>
<name>A0A5B8UB03_9ACTN</name>
<dbReference type="RefSeq" id="WP_146922628.1">
    <property type="nucleotide sequence ID" value="NZ_CP042430.1"/>
</dbReference>
<reference evidence="1 2" key="1">
    <citation type="journal article" date="2018" name="J. Microbiol.">
        <title>Baekduia soli gen. nov., sp. nov., a novel bacterium isolated from the soil of Baekdu Mountain and proposal of a novel family name, Baekduiaceae fam. nov.</title>
        <authorList>
            <person name="An D.S."/>
            <person name="Siddiqi M.Z."/>
            <person name="Kim K.H."/>
            <person name="Yu H.S."/>
            <person name="Im W.T."/>
        </authorList>
    </citation>
    <scope>NUCLEOTIDE SEQUENCE [LARGE SCALE GENOMIC DNA]</scope>
    <source>
        <strain evidence="1 2">BR7-21</strain>
    </source>
</reference>